<feature type="region of interest" description="Disordered" evidence="1">
    <location>
        <begin position="19"/>
        <end position="40"/>
    </location>
</feature>
<feature type="compositionally biased region" description="Polar residues" evidence="1">
    <location>
        <begin position="31"/>
        <end position="40"/>
    </location>
</feature>
<keyword evidence="3" id="KW-1185">Reference proteome</keyword>
<evidence type="ECO:0000313" key="2">
    <source>
        <dbReference type="EMBL" id="TQD79050.1"/>
    </source>
</evidence>
<sequence>MSKSKNEIEGFKAKFHGWYNIEPPPLPRSPKANTTSSFSSVDSKTPLKNIYHVCGRLDYEMGVAEYENHMLLTKEKELVDLNGKANEMLYHASKQKMKANTSGEWIPFLNFELSQKRRNHIELYKHSQERNVKMEEERNKGFKDFRQVAKGDESYQPQ</sequence>
<evidence type="ECO:0000256" key="1">
    <source>
        <dbReference type="SAM" id="MobiDB-lite"/>
    </source>
</evidence>
<dbReference type="AlphaFoldDB" id="A0A540KXV0"/>
<comment type="caution">
    <text evidence="2">The sequence shown here is derived from an EMBL/GenBank/DDBJ whole genome shotgun (WGS) entry which is preliminary data.</text>
</comment>
<gene>
    <name evidence="2" type="ORF">C1H46_035406</name>
</gene>
<feature type="region of interest" description="Disordered" evidence="1">
    <location>
        <begin position="133"/>
        <end position="158"/>
    </location>
</feature>
<protein>
    <submittedName>
        <fullName evidence="2">Uncharacterized protein</fullName>
    </submittedName>
</protein>
<name>A0A540KXV0_MALBA</name>
<accession>A0A540KXV0</accession>
<reference evidence="2 3" key="1">
    <citation type="journal article" date="2019" name="G3 (Bethesda)">
        <title>Sequencing of a Wild Apple (Malus baccata) Genome Unravels the Differences Between Cultivated and Wild Apple Species Regarding Disease Resistance and Cold Tolerance.</title>
        <authorList>
            <person name="Chen X."/>
        </authorList>
    </citation>
    <scope>NUCLEOTIDE SEQUENCE [LARGE SCALE GENOMIC DNA]</scope>
    <source>
        <strain evidence="3">cv. Shandingzi</strain>
        <tissue evidence="2">Leaves</tissue>
    </source>
</reference>
<organism evidence="2 3">
    <name type="scientific">Malus baccata</name>
    <name type="common">Siberian crab apple</name>
    <name type="synonym">Pyrus baccata</name>
    <dbReference type="NCBI Taxonomy" id="106549"/>
    <lineage>
        <taxon>Eukaryota</taxon>
        <taxon>Viridiplantae</taxon>
        <taxon>Streptophyta</taxon>
        <taxon>Embryophyta</taxon>
        <taxon>Tracheophyta</taxon>
        <taxon>Spermatophyta</taxon>
        <taxon>Magnoliopsida</taxon>
        <taxon>eudicotyledons</taxon>
        <taxon>Gunneridae</taxon>
        <taxon>Pentapetalae</taxon>
        <taxon>rosids</taxon>
        <taxon>fabids</taxon>
        <taxon>Rosales</taxon>
        <taxon>Rosaceae</taxon>
        <taxon>Amygdaloideae</taxon>
        <taxon>Maleae</taxon>
        <taxon>Malus</taxon>
    </lineage>
</organism>
<evidence type="ECO:0000313" key="3">
    <source>
        <dbReference type="Proteomes" id="UP000315295"/>
    </source>
</evidence>
<dbReference type="EMBL" id="VIEB01000877">
    <property type="protein sequence ID" value="TQD79050.1"/>
    <property type="molecule type" value="Genomic_DNA"/>
</dbReference>
<proteinExistence type="predicted"/>
<dbReference type="Proteomes" id="UP000315295">
    <property type="component" value="Unassembled WGS sequence"/>
</dbReference>